<organism evidence="2">
    <name type="scientific">candidate division TA06 bacterium ADurb.Bin131</name>
    <dbReference type="NCBI Taxonomy" id="1852827"/>
    <lineage>
        <taxon>Bacteria</taxon>
        <taxon>Bacteria division TA06</taxon>
    </lineage>
</organism>
<dbReference type="AlphaFoldDB" id="A0A1V6CDA4"/>
<evidence type="ECO:0000256" key="1">
    <source>
        <dbReference type="ARBA" id="ARBA00008591"/>
    </source>
</evidence>
<reference evidence="2" key="1">
    <citation type="submission" date="2017-02" db="EMBL/GenBank/DDBJ databases">
        <title>Delving into the versatile metabolic prowess of the omnipresent phylum Bacteroidetes.</title>
        <authorList>
            <person name="Nobu M.K."/>
            <person name="Mei R."/>
            <person name="Narihiro T."/>
            <person name="Kuroda K."/>
            <person name="Liu W.-T."/>
        </authorList>
    </citation>
    <scope>NUCLEOTIDE SEQUENCE</scope>
    <source>
        <strain evidence="2">ADurb.Bin131</strain>
    </source>
</reference>
<dbReference type="Gene3D" id="1.20.58.220">
    <property type="entry name" value="Phosphate transport system protein phou homolog 2, domain 2"/>
    <property type="match status" value="1"/>
</dbReference>
<dbReference type="InterPro" id="IPR038078">
    <property type="entry name" value="PhoU-like_sf"/>
</dbReference>
<dbReference type="EMBL" id="MWDQ01000026">
    <property type="protein sequence ID" value="OQB74902.1"/>
    <property type="molecule type" value="Genomic_DNA"/>
</dbReference>
<gene>
    <name evidence="2" type="ORF">BWX89_00259</name>
</gene>
<dbReference type="Proteomes" id="UP000485562">
    <property type="component" value="Unassembled WGS sequence"/>
</dbReference>
<accession>A0A1V6CDA4</accession>
<sequence length="209" mass="24237">MSLRKFFPNNFDFFELFEKHAGYAVEAATTFKEIARTGEIDLNLYSKIRSIEHEGDEITHLILSQLNKTFITPFDREDIYNLAKELDDIIDMFNTITNQIRIYKIKNVDSTLVEFADIIEESAKSVQIAITCLRDVKHHESIMRCCVEINRLENVGDAMRDKALAELFEKEKDPIGIIKWKDIYTDAETILDICEDVAHIIETILVKQT</sequence>
<dbReference type="InterPro" id="IPR052912">
    <property type="entry name" value="UPF0111_domain"/>
</dbReference>
<dbReference type="Pfam" id="PF01865">
    <property type="entry name" value="PhoU_div"/>
    <property type="match status" value="1"/>
</dbReference>
<dbReference type="InterPro" id="IPR018445">
    <property type="entry name" value="Put_Phosphate_transp_reg"/>
</dbReference>
<name>A0A1V6CDA4_UNCT6</name>
<dbReference type="PANTHER" id="PTHR37298">
    <property type="entry name" value="UPF0111 PROTEIN YKAA"/>
    <property type="match status" value="1"/>
</dbReference>
<dbReference type="PANTHER" id="PTHR37298:SF1">
    <property type="entry name" value="UPF0111 PROTEIN YKAA"/>
    <property type="match status" value="1"/>
</dbReference>
<protein>
    <submittedName>
        <fullName evidence="2">Pit accessory protein</fullName>
    </submittedName>
</protein>
<evidence type="ECO:0000313" key="2">
    <source>
        <dbReference type="EMBL" id="OQB74902.1"/>
    </source>
</evidence>
<proteinExistence type="inferred from homology"/>
<comment type="similarity">
    <text evidence="1">Belongs to the UPF0111 family.</text>
</comment>
<comment type="caution">
    <text evidence="2">The sequence shown here is derived from an EMBL/GenBank/DDBJ whole genome shotgun (WGS) entry which is preliminary data.</text>
</comment>
<dbReference type="SUPFAM" id="SSF109755">
    <property type="entry name" value="PhoU-like"/>
    <property type="match status" value="1"/>
</dbReference>